<evidence type="ECO:0000256" key="1">
    <source>
        <dbReference type="SAM" id="Coils"/>
    </source>
</evidence>
<dbReference type="Proteomes" id="UP000183940">
    <property type="component" value="Unassembled WGS sequence"/>
</dbReference>
<sequence length="199" mass="22825">MEENNQSLNLQFNPNRSYIPISYEDADVGLCTPEFAASIVDTINKSEKLQQENEKLTQRNKTLTKALKMACTDLVKQLGGTPQQINELFKQYVDRFKRPDHGSRAIMFLLRDRQEQLDISDKEFVRFCDSYKLSPQDLRDVYGGKEISDEQIVAIARIVGRAPKELIQIRDGFTDNEISKLARILGTSTEELSELFESQ</sequence>
<accession>A0A1L9QJU2</accession>
<keyword evidence="1" id="KW-0175">Coiled coil</keyword>
<keyword evidence="3" id="KW-1185">Reference proteome</keyword>
<protein>
    <submittedName>
        <fullName evidence="2">Uncharacterized protein</fullName>
    </submittedName>
</protein>
<gene>
    <name evidence="2" type="ORF">BI308_24455</name>
</gene>
<organism evidence="2 3">
    <name type="scientific">Roseofilum reptotaenium AO1-A</name>
    <dbReference type="NCBI Taxonomy" id="1925591"/>
    <lineage>
        <taxon>Bacteria</taxon>
        <taxon>Bacillati</taxon>
        <taxon>Cyanobacteriota</taxon>
        <taxon>Cyanophyceae</taxon>
        <taxon>Desertifilales</taxon>
        <taxon>Desertifilaceae</taxon>
        <taxon>Roseofilum</taxon>
    </lineage>
</organism>
<dbReference type="AlphaFoldDB" id="A0A1L9QJU2"/>
<dbReference type="EMBL" id="MLAW01000072">
    <property type="protein sequence ID" value="OJJ15221.1"/>
    <property type="molecule type" value="Genomic_DNA"/>
</dbReference>
<evidence type="ECO:0000313" key="3">
    <source>
        <dbReference type="Proteomes" id="UP000183940"/>
    </source>
</evidence>
<proteinExistence type="predicted"/>
<feature type="coiled-coil region" evidence="1">
    <location>
        <begin position="39"/>
        <end position="66"/>
    </location>
</feature>
<name>A0A1L9QJU2_9CYAN</name>
<evidence type="ECO:0000313" key="2">
    <source>
        <dbReference type="EMBL" id="OJJ15221.1"/>
    </source>
</evidence>
<reference evidence="2" key="1">
    <citation type="submission" date="2016-10" db="EMBL/GenBank/DDBJ databases">
        <title>CRISPR-Cas defence system in Roseofilum reptotaenium: evidence of a bacteriophage-cyanobacterium arms race in the coral black band disease.</title>
        <authorList>
            <person name="Buerger P."/>
            <person name="Wood-Charlson E.M."/>
            <person name="Weynberg K.D."/>
            <person name="Willis B."/>
            <person name="Van Oppen M.J."/>
        </authorList>
    </citation>
    <scope>NUCLEOTIDE SEQUENCE [LARGE SCALE GENOMIC DNA]</scope>
    <source>
        <strain evidence="2">AO1-A</strain>
    </source>
</reference>
<dbReference type="STRING" id="1925591.BI308_24455"/>
<comment type="caution">
    <text evidence="2">The sequence shown here is derived from an EMBL/GenBank/DDBJ whole genome shotgun (WGS) entry which is preliminary data.</text>
</comment>